<feature type="disulfide bond" evidence="2">
    <location>
        <begin position="853"/>
        <end position="868"/>
    </location>
</feature>
<comment type="caution">
    <text evidence="9">The sequence shown here is derived from an EMBL/GenBank/DDBJ whole genome shotgun (WGS) entry which is preliminary data.</text>
</comment>
<keyword evidence="5" id="KW-0732">Signal</keyword>
<evidence type="ECO:0008006" key="11">
    <source>
        <dbReference type="Google" id="ProtNLM"/>
    </source>
</evidence>
<keyword evidence="4" id="KW-0472">Membrane</keyword>
<evidence type="ECO:0000259" key="7">
    <source>
        <dbReference type="SMART" id="SM01360"/>
    </source>
</evidence>
<dbReference type="InterPro" id="IPR011626">
    <property type="entry name" value="Alpha-macroglobulin_TED"/>
</dbReference>
<evidence type="ECO:0000313" key="10">
    <source>
        <dbReference type="Proteomes" id="UP001378592"/>
    </source>
</evidence>
<dbReference type="InterPro" id="IPR009048">
    <property type="entry name" value="A-macroglobulin_rcpt-bd"/>
</dbReference>
<dbReference type="EMBL" id="JAZDUA010000178">
    <property type="protein sequence ID" value="KAK7865403.1"/>
    <property type="molecule type" value="Genomic_DNA"/>
</dbReference>
<feature type="signal peptide" evidence="5">
    <location>
        <begin position="1"/>
        <end position="25"/>
    </location>
</feature>
<dbReference type="SMART" id="SM00192">
    <property type="entry name" value="LDLa"/>
    <property type="match status" value="1"/>
</dbReference>
<dbReference type="SUPFAM" id="SSF48239">
    <property type="entry name" value="Terpenoid cyclases/Protein prenyltransferases"/>
    <property type="match status" value="1"/>
</dbReference>
<keyword evidence="1 2" id="KW-1015">Disulfide bond</keyword>
<dbReference type="InterPro" id="IPR036595">
    <property type="entry name" value="A-macroglobulin_rcpt-bd_sf"/>
</dbReference>
<evidence type="ECO:0000259" key="8">
    <source>
        <dbReference type="SMART" id="SM01361"/>
    </source>
</evidence>
<keyword evidence="4" id="KW-1133">Transmembrane helix</keyword>
<feature type="compositionally biased region" description="Pro residues" evidence="3">
    <location>
        <begin position="300"/>
        <end position="312"/>
    </location>
</feature>
<dbReference type="InterPro" id="IPR002890">
    <property type="entry name" value="MG2"/>
</dbReference>
<dbReference type="InterPro" id="IPR008930">
    <property type="entry name" value="Terpenoid_cyclase/PrenylTrfase"/>
</dbReference>
<dbReference type="PROSITE" id="PS01209">
    <property type="entry name" value="LDLRA_1"/>
    <property type="match status" value="1"/>
</dbReference>
<dbReference type="InterPro" id="IPR023415">
    <property type="entry name" value="LDLR_class-A_CS"/>
</dbReference>
<dbReference type="Proteomes" id="UP001378592">
    <property type="component" value="Unassembled WGS sequence"/>
</dbReference>
<dbReference type="InterPro" id="IPR036055">
    <property type="entry name" value="LDL_receptor-like_sf"/>
</dbReference>
<keyword evidence="10" id="KW-1185">Reference proteome</keyword>
<dbReference type="Gene3D" id="1.50.10.20">
    <property type="match status" value="1"/>
</dbReference>
<dbReference type="Gene3D" id="2.60.40.690">
    <property type="entry name" value="Alpha-macroglobulin, receptor-binding domain"/>
    <property type="match status" value="1"/>
</dbReference>
<dbReference type="GO" id="GO:0004866">
    <property type="term" value="F:endopeptidase inhibitor activity"/>
    <property type="evidence" value="ECO:0007669"/>
    <property type="project" value="InterPro"/>
</dbReference>
<dbReference type="Pfam" id="PF07703">
    <property type="entry name" value="A2M_BRD"/>
    <property type="match status" value="1"/>
</dbReference>
<feature type="chain" id="PRO_5042919589" description="CD109 antigen" evidence="5">
    <location>
        <begin position="26"/>
        <end position="1711"/>
    </location>
</feature>
<dbReference type="PANTHER" id="PTHR11412:SF146">
    <property type="entry name" value="CD109 ANTIGEN"/>
    <property type="match status" value="1"/>
</dbReference>
<feature type="region of interest" description="Disordered" evidence="3">
    <location>
        <begin position="790"/>
        <end position="834"/>
    </location>
</feature>
<reference evidence="9 10" key="1">
    <citation type="submission" date="2024-03" db="EMBL/GenBank/DDBJ databases">
        <title>The genome assembly and annotation of the cricket Gryllus longicercus Weissman &amp; Gray.</title>
        <authorList>
            <person name="Szrajer S."/>
            <person name="Gray D."/>
            <person name="Ylla G."/>
        </authorList>
    </citation>
    <scope>NUCLEOTIDE SEQUENCE [LARGE SCALE GENOMIC DNA]</scope>
    <source>
        <strain evidence="9">DAG 2021-001</strain>
        <tissue evidence="9">Whole body minus gut</tissue>
    </source>
</reference>
<dbReference type="PROSITE" id="PS50068">
    <property type="entry name" value="LDLRA_2"/>
    <property type="match status" value="1"/>
</dbReference>
<dbReference type="InterPro" id="IPR050473">
    <property type="entry name" value="A2M/Complement_sys"/>
</dbReference>
<proteinExistence type="predicted"/>
<comment type="caution">
    <text evidence="2">Lacks conserved residue(s) required for the propagation of feature annotation.</text>
</comment>
<dbReference type="CDD" id="cd00112">
    <property type="entry name" value="LDLa"/>
    <property type="match status" value="1"/>
</dbReference>
<dbReference type="InterPro" id="IPR002172">
    <property type="entry name" value="LDrepeatLR_classA_rpt"/>
</dbReference>
<dbReference type="SMART" id="SM01360">
    <property type="entry name" value="A2M"/>
    <property type="match status" value="1"/>
</dbReference>
<gene>
    <name evidence="9" type="ORF">R5R35_001883</name>
</gene>
<dbReference type="Gene3D" id="2.60.40.10">
    <property type="entry name" value="Immunoglobulins"/>
    <property type="match status" value="1"/>
</dbReference>
<dbReference type="Gene3D" id="2.60.40.1930">
    <property type="match status" value="2"/>
</dbReference>
<dbReference type="SUPFAM" id="SSF57424">
    <property type="entry name" value="LDL receptor-like module"/>
    <property type="match status" value="1"/>
</dbReference>
<feature type="transmembrane region" description="Helical" evidence="4">
    <location>
        <begin position="1684"/>
        <end position="1704"/>
    </location>
</feature>
<dbReference type="InterPro" id="IPR011625">
    <property type="entry name" value="A2M_N_BRD"/>
</dbReference>
<protein>
    <recommendedName>
        <fullName evidence="11">CD109 antigen</fullName>
    </recommendedName>
</protein>
<feature type="region of interest" description="Disordered" evidence="3">
    <location>
        <begin position="284"/>
        <end position="312"/>
    </location>
</feature>
<evidence type="ECO:0000313" key="9">
    <source>
        <dbReference type="EMBL" id="KAK7865403.1"/>
    </source>
</evidence>
<evidence type="ECO:0000256" key="4">
    <source>
        <dbReference type="SAM" id="Phobius"/>
    </source>
</evidence>
<dbReference type="InterPro" id="IPR013783">
    <property type="entry name" value="Ig-like_fold"/>
</dbReference>
<feature type="domain" description="Alpha-macroglobulin receptor-binding" evidence="8">
    <location>
        <begin position="1565"/>
        <end position="1656"/>
    </location>
</feature>
<dbReference type="PANTHER" id="PTHR11412">
    <property type="entry name" value="MACROGLOBULIN / COMPLEMENT"/>
    <property type="match status" value="1"/>
</dbReference>
<evidence type="ECO:0000259" key="6">
    <source>
        <dbReference type="SMART" id="SM01359"/>
    </source>
</evidence>
<sequence>MDFSQAPGLFVVAAFVINIFQPVFADSGGTFSEDGHQEGVLIPRHVVVFPRRLRPGAPLAALVLWPGTDKRSLTARLTCDGREVAQQTHALRHDAYAALLQLPVPASSERGEWALRVEGLQRAAGAGPAFVYEAPLHFAPEFLAILVQTTRPVYAGGQVVRFRVVLLTDEVKPYEEAVDVFVVDPDGLIMRRWVSMYNNNGVISHRFRLPRMPKDGEWRIRVRAHGQLQEQPLRVETYFRPLFEVHVHAPAYLPVSTGDLLATACARSDLQRVARGNVSFALGARRRPQPPLAPRRVPGQAPPTRPPPTPPPLVPVWEHSAFLKANGCYTVSVPLELVASALASAPEGGRAGGAGGASLEDVELRLDAAVTDSFFGETARGFTHTRLVGAAVRMRFLGTRPLVFSPGAVFEGHVVVEHDDKEPLPAARLEAASLRVHANARLSDRGVVVLPDAVVRPSARHRRYHPEDDVEDNEVVVDGEEGFRPEGDDVDDALNTRAAAERFRRDGVFRFRFQVPEEAERLELEASFRDGTWAHWAAEDAAGAGVGGAGAGTRASVRAVAVRFHSPRGRWLHLRASTQQAVAGEFAVFHARANFPMDSFFYLVMSKGQVLFWGEQRTAGARRSVTTFAVPVALAMTPALRVVALHVATDGELLTSAAEVPLAPFSQYKMYVRMNQGKDPTMRTAEAVTRARAGAFMGLHAERGVSFRTQAGNAISKARALLAFHRLDNNGSRLENSVWWRSRDGLLPDRLEFFASSNPGVDANTTLEFAGLGVFTDALVPRWPQAEGACEALSGRSDGGRGDGGRGEGRGDGGRGEGRGEGVLQRRGEGEGEGGARYAACLTGGCILAEKRCDGRADCADGSDENECPPPHDEEREYRLSRASRNADMYDLHGGDWGWREMNDEYGGEEFFRMRMPPVADDWFVTGFSVSKVKGFATIERPVPFSTERPFMFHLEGPSACRRGEQVALRAVLINNMQTEALALLEVRGAPTHRFVHVEEGGIVSSYGARLEPGDHHHLVYLPPRSQQHVDIPIAPSIEHGEVSIEVSATTQIAGFKHIHNMTVLAEGGLITKHTSVFLDLKNRALVLRYMAIFVDQSPIVPYHDWRRYIFGSTSGSVTVSGDVLGPIFPEIPLTVQGVMGMELKGTEASAFELANNVWTLHYLRLTNQLTPRFARRVLEEVNVLLGEVMRRYNIQGWFQNWDTSAPSVWLTAWVIRTLKHGAFQDWEDHFYVQPDIFQHSVEWLLQYQSTEGYFNETEHYYLPMDPKMRMVSGNTSNPVTLTAHVLISLYEVSQHVHGALKTTAHSATLQAASYLEHMLSQLTDPYAIAITAYALTLSGSSERDKAMRLLQRHGRKLDGLLYWSRVPIPPNEIRYENQRPFIRPREHQEGDSLAVETTAYALLALLAWDGATIEGELVVQWLNGQRMSNNGFISSMDSAIGLQALTEYAFRARLLAVTEMSVTVDMPSSELSTSLHVGNMSLGSEQTMEVPNVWGHVNVIARGSGQALAQMDISFGIDFESLVETPIVRCFELKFREFYSTFRNKSSITIESCMRWILNDPPVSGAAVLELEIPTGYHLLESEAIQIAASRTHPTLRDGRTLEGKTAWYFDYIPQEWTCFNHTIRRWFPVANMTLYRQAMLYEEYAREHFVHVLVNSTPLYLLNICEVCGSYQCPYCPHYSGAMQFVANIVVLFTASVLVTLISHWRTLN</sequence>
<feature type="disulfide bond" evidence="2">
    <location>
        <begin position="841"/>
        <end position="859"/>
    </location>
</feature>
<organism evidence="9 10">
    <name type="scientific">Gryllus longicercus</name>
    <dbReference type="NCBI Taxonomy" id="2509291"/>
    <lineage>
        <taxon>Eukaryota</taxon>
        <taxon>Metazoa</taxon>
        <taxon>Ecdysozoa</taxon>
        <taxon>Arthropoda</taxon>
        <taxon>Hexapoda</taxon>
        <taxon>Insecta</taxon>
        <taxon>Pterygota</taxon>
        <taxon>Neoptera</taxon>
        <taxon>Polyneoptera</taxon>
        <taxon>Orthoptera</taxon>
        <taxon>Ensifera</taxon>
        <taxon>Gryllidea</taxon>
        <taxon>Grylloidea</taxon>
        <taxon>Gryllidae</taxon>
        <taxon>Gryllinae</taxon>
        <taxon>Gryllus</taxon>
    </lineage>
</organism>
<dbReference type="Gene3D" id="4.10.400.10">
    <property type="entry name" value="Low-density Lipoprotein Receptor"/>
    <property type="match status" value="1"/>
</dbReference>
<accession>A0AAN9VK77</accession>
<dbReference type="Pfam" id="PF00207">
    <property type="entry name" value="A2M"/>
    <property type="match status" value="1"/>
</dbReference>
<feature type="domain" description="Alpha-2-macroglobulin" evidence="7">
    <location>
        <begin position="896"/>
        <end position="987"/>
    </location>
</feature>
<dbReference type="GO" id="GO:0005615">
    <property type="term" value="C:extracellular space"/>
    <property type="evidence" value="ECO:0007669"/>
    <property type="project" value="InterPro"/>
</dbReference>
<evidence type="ECO:0000256" key="5">
    <source>
        <dbReference type="SAM" id="SignalP"/>
    </source>
</evidence>
<dbReference type="Pfam" id="PF01835">
    <property type="entry name" value="MG2"/>
    <property type="match status" value="1"/>
</dbReference>
<dbReference type="Pfam" id="PF07677">
    <property type="entry name" value="A2M_recep"/>
    <property type="match status" value="1"/>
</dbReference>
<dbReference type="InterPro" id="IPR001599">
    <property type="entry name" value="Macroglobln_a2"/>
</dbReference>
<dbReference type="Pfam" id="PF00057">
    <property type="entry name" value="Ldl_recept_a"/>
    <property type="match status" value="1"/>
</dbReference>
<dbReference type="SMART" id="SM01359">
    <property type="entry name" value="A2M_N_2"/>
    <property type="match status" value="1"/>
</dbReference>
<feature type="compositionally biased region" description="Basic and acidic residues" evidence="3">
    <location>
        <begin position="798"/>
        <end position="830"/>
    </location>
</feature>
<evidence type="ECO:0000256" key="3">
    <source>
        <dbReference type="SAM" id="MobiDB-lite"/>
    </source>
</evidence>
<dbReference type="Pfam" id="PF07678">
    <property type="entry name" value="TED_complement"/>
    <property type="match status" value="1"/>
</dbReference>
<feature type="domain" description="Alpha-2-macroglobulin bait region" evidence="6">
    <location>
        <begin position="572"/>
        <end position="708"/>
    </location>
</feature>
<dbReference type="SMART" id="SM01361">
    <property type="entry name" value="A2M_recep"/>
    <property type="match status" value="1"/>
</dbReference>
<evidence type="ECO:0000256" key="1">
    <source>
        <dbReference type="ARBA" id="ARBA00023157"/>
    </source>
</evidence>
<dbReference type="SUPFAM" id="SSF49410">
    <property type="entry name" value="Alpha-macroglobulin receptor domain"/>
    <property type="match status" value="1"/>
</dbReference>
<name>A0AAN9VK77_9ORTH</name>
<evidence type="ECO:0000256" key="2">
    <source>
        <dbReference type="PROSITE-ProRule" id="PRU00124"/>
    </source>
</evidence>
<keyword evidence="4" id="KW-0812">Transmembrane</keyword>